<reference evidence="3 5" key="2">
    <citation type="submission" date="2024-06" db="EMBL/GenBank/DDBJ databases">
        <title>Genome sequences for Pseudomonas syringae strains with characterized LPS.</title>
        <authorList>
            <person name="Baltrus D.A."/>
            <person name="Krings L."/>
        </authorList>
    </citation>
    <scope>NUCLEOTIDE SEQUENCE [LARGE SCALE GENOMIC DNA]</scope>
    <source>
        <strain evidence="3 5">NCPPB2708</strain>
    </source>
</reference>
<dbReference type="Proteomes" id="UP000050523">
    <property type="component" value="Unassembled WGS sequence"/>
</dbReference>
<feature type="transmembrane region" description="Helical" evidence="1">
    <location>
        <begin position="80"/>
        <end position="101"/>
    </location>
</feature>
<keyword evidence="5" id="KW-1185">Reference proteome</keyword>
<accession>A0AA40TXC5</accession>
<sequence length="104" mass="11388">MNTENKRSPVPLILISLGIWLPIIYAALTFYVSQGASDQTGAAFGGMTVILAQVEIFAVIFLLVYAFAIKPWRLSKKVRTAFFINVLGAAFAAITIIITLARMH</sequence>
<comment type="caution">
    <text evidence="2">The sequence shown here is derived from an EMBL/GenBank/DDBJ whole genome shotgun (WGS) entry which is preliminary data.</text>
</comment>
<dbReference type="AlphaFoldDB" id="A0AA40TXC5"/>
<proteinExistence type="predicted"/>
<dbReference type="Proteomes" id="UP001569512">
    <property type="component" value="Unassembled WGS sequence"/>
</dbReference>
<feature type="transmembrane region" description="Helical" evidence="1">
    <location>
        <begin position="12"/>
        <end position="32"/>
    </location>
</feature>
<organism evidence="2 4">
    <name type="scientific">Pseudomonas tremae</name>
    <dbReference type="NCBI Taxonomy" id="200454"/>
    <lineage>
        <taxon>Bacteria</taxon>
        <taxon>Pseudomonadati</taxon>
        <taxon>Pseudomonadota</taxon>
        <taxon>Gammaproteobacteria</taxon>
        <taxon>Pseudomonadales</taxon>
        <taxon>Pseudomonadaceae</taxon>
        <taxon>Pseudomonas</taxon>
    </lineage>
</organism>
<gene>
    <name evidence="3" type="ORF">ACDH53_04040</name>
    <name evidence="2" type="ORF">ALO43_01307</name>
</gene>
<evidence type="ECO:0000256" key="1">
    <source>
        <dbReference type="SAM" id="Phobius"/>
    </source>
</evidence>
<dbReference type="EMBL" id="LJRO01000024">
    <property type="protein sequence ID" value="KPZ07621.1"/>
    <property type="molecule type" value="Genomic_DNA"/>
</dbReference>
<dbReference type="GeneID" id="73737010"/>
<dbReference type="EMBL" id="JBGMSU010000001">
    <property type="protein sequence ID" value="MFA0936616.1"/>
    <property type="molecule type" value="Genomic_DNA"/>
</dbReference>
<evidence type="ECO:0000313" key="4">
    <source>
        <dbReference type="Proteomes" id="UP000050523"/>
    </source>
</evidence>
<name>A0AA40TXC5_9PSED</name>
<evidence type="ECO:0000313" key="3">
    <source>
        <dbReference type="EMBL" id="MFA0936616.1"/>
    </source>
</evidence>
<evidence type="ECO:0000313" key="5">
    <source>
        <dbReference type="Proteomes" id="UP001569512"/>
    </source>
</evidence>
<dbReference type="RefSeq" id="WP_024670868.1">
    <property type="nucleotide sequence ID" value="NZ_AVEE02000211.1"/>
</dbReference>
<keyword evidence="1" id="KW-0812">Transmembrane</keyword>
<keyword evidence="1" id="KW-1133">Transmembrane helix</keyword>
<reference evidence="2 4" key="1">
    <citation type="submission" date="2015-09" db="EMBL/GenBank/DDBJ databases">
        <title>Genome announcement of multiple Pseudomonas syringae strains.</title>
        <authorList>
            <person name="Thakur S."/>
            <person name="Wang P.W."/>
            <person name="Gong Y."/>
            <person name="Weir B.S."/>
            <person name="Guttman D.S."/>
        </authorList>
    </citation>
    <scope>NUCLEOTIDE SEQUENCE [LARGE SCALE GENOMIC DNA]</scope>
    <source>
        <strain evidence="2 4">ICMP9151</strain>
    </source>
</reference>
<evidence type="ECO:0000313" key="2">
    <source>
        <dbReference type="EMBL" id="KPZ07621.1"/>
    </source>
</evidence>
<feature type="transmembrane region" description="Helical" evidence="1">
    <location>
        <begin position="44"/>
        <end position="68"/>
    </location>
</feature>
<keyword evidence="1" id="KW-0472">Membrane</keyword>
<protein>
    <submittedName>
        <fullName evidence="2">Uncharacterized protein</fullName>
    </submittedName>
</protein>